<dbReference type="InterPro" id="IPR000073">
    <property type="entry name" value="AB_hydrolase_1"/>
</dbReference>
<comment type="caution">
    <text evidence="2">The sequence shown here is derived from an EMBL/GenBank/DDBJ whole genome shotgun (WGS) entry which is preliminary data.</text>
</comment>
<dbReference type="RefSeq" id="WP_209142771.1">
    <property type="nucleotide sequence ID" value="NZ_JAGHKO010000011.1"/>
</dbReference>
<dbReference type="EMBL" id="JAGHKO010000011">
    <property type="protein sequence ID" value="MBO9204320.1"/>
    <property type="molecule type" value="Genomic_DNA"/>
</dbReference>
<gene>
    <name evidence="2" type="ORF">J7I42_28790</name>
</gene>
<dbReference type="SUPFAM" id="SSF53474">
    <property type="entry name" value="alpha/beta-Hydrolases"/>
    <property type="match status" value="1"/>
</dbReference>
<evidence type="ECO:0000259" key="1">
    <source>
        <dbReference type="Pfam" id="PF12146"/>
    </source>
</evidence>
<name>A0ABS3Z2G6_9BACT</name>
<accession>A0ABS3Z2G6</accession>
<dbReference type="Gene3D" id="3.40.50.1820">
    <property type="entry name" value="alpha/beta hydrolase"/>
    <property type="match status" value="1"/>
</dbReference>
<dbReference type="Proteomes" id="UP000677244">
    <property type="component" value="Unassembled WGS sequence"/>
</dbReference>
<dbReference type="InterPro" id="IPR022742">
    <property type="entry name" value="Hydrolase_4"/>
</dbReference>
<evidence type="ECO:0000313" key="3">
    <source>
        <dbReference type="Proteomes" id="UP000677244"/>
    </source>
</evidence>
<feature type="domain" description="Serine aminopeptidase S33" evidence="1">
    <location>
        <begin position="29"/>
        <end position="260"/>
    </location>
</feature>
<keyword evidence="3" id="KW-1185">Reference proteome</keyword>
<organism evidence="2 3">
    <name type="scientific">Niastella soli</name>
    <dbReference type="NCBI Taxonomy" id="2821487"/>
    <lineage>
        <taxon>Bacteria</taxon>
        <taxon>Pseudomonadati</taxon>
        <taxon>Bacteroidota</taxon>
        <taxon>Chitinophagia</taxon>
        <taxon>Chitinophagales</taxon>
        <taxon>Chitinophagaceae</taxon>
        <taxon>Niastella</taxon>
    </lineage>
</organism>
<dbReference type="PRINTS" id="PR00111">
    <property type="entry name" value="ABHYDROLASE"/>
</dbReference>
<protein>
    <submittedName>
        <fullName evidence="2">Lysophospholipase</fullName>
    </submittedName>
</protein>
<dbReference type="InterPro" id="IPR051044">
    <property type="entry name" value="MAG_DAG_Lipase"/>
</dbReference>
<dbReference type="PANTHER" id="PTHR11614">
    <property type="entry name" value="PHOSPHOLIPASE-RELATED"/>
    <property type="match status" value="1"/>
</dbReference>
<dbReference type="InterPro" id="IPR029058">
    <property type="entry name" value="AB_hydrolase_fold"/>
</dbReference>
<dbReference type="Pfam" id="PF12146">
    <property type="entry name" value="Hydrolase_4"/>
    <property type="match status" value="1"/>
</dbReference>
<sequence>MQSKQTVSTFRNAKGQNIFYRNWSAGSISRGIILIIHGLNAHSGYYQSFATQLNENNFEVYALDLCGRGQSDGERYYMEDYNDTLADIDLLLNIINAAHPTLPVFLLGHSAGGVFASIYALQYQDKLRGLISESFAFQVSAPGVVLAVIKLLSHIIPHTRLVKLNNEDFSRDKAIVVTMNNDPLLAKEKQPAKTMQQLLLATEYLKEEMQKIKLPILVLHGTADSVTKPGGSEYFMEHASSVDKQLNLYEGHYHDLINDKYHGIVFRDIIRWINERV</sequence>
<reference evidence="2 3" key="1">
    <citation type="submission" date="2021-03" db="EMBL/GenBank/DDBJ databases">
        <title>Assistant Professor.</title>
        <authorList>
            <person name="Huq M.A."/>
        </authorList>
    </citation>
    <scope>NUCLEOTIDE SEQUENCE [LARGE SCALE GENOMIC DNA]</scope>
    <source>
        <strain evidence="2 3">MAH-29</strain>
    </source>
</reference>
<proteinExistence type="predicted"/>
<evidence type="ECO:0000313" key="2">
    <source>
        <dbReference type="EMBL" id="MBO9204320.1"/>
    </source>
</evidence>